<dbReference type="SUPFAM" id="SSF52172">
    <property type="entry name" value="CheY-like"/>
    <property type="match status" value="1"/>
</dbReference>
<dbReference type="SUPFAM" id="SSF47384">
    <property type="entry name" value="Homodimeric domain of signal transducing histidine kinase"/>
    <property type="match status" value="1"/>
</dbReference>
<dbReference type="GO" id="GO:0000155">
    <property type="term" value="F:phosphorelay sensor kinase activity"/>
    <property type="evidence" value="ECO:0007669"/>
    <property type="project" value="InterPro"/>
</dbReference>
<dbReference type="Pfam" id="PF00512">
    <property type="entry name" value="HisKA"/>
    <property type="match status" value="1"/>
</dbReference>
<accession>A0A967F2C0</accession>
<keyword evidence="12" id="KW-1185">Reference proteome</keyword>
<dbReference type="PROSITE" id="PS50113">
    <property type="entry name" value="PAC"/>
    <property type="match status" value="1"/>
</dbReference>
<keyword evidence="3 6" id="KW-0597">Phosphoprotein</keyword>
<dbReference type="SUPFAM" id="SSF55785">
    <property type="entry name" value="PYP-like sensor domain (PAS domain)"/>
    <property type="match status" value="6"/>
</dbReference>
<dbReference type="Pfam" id="PF13188">
    <property type="entry name" value="PAS_8"/>
    <property type="match status" value="1"/>
</dbReference>
<dbReference type="Pfam" id="PF00072">
    <property type="entry name" value="Response_reg"/>
    <property type="match status" value="1"/>
</dbReference>
<dbReference type="CDD" id="cd00082">
    <property type="entry name" value="HisKA"/>
    <property type="match status" value="1"/>
</dbReference>
<gene>
    <name evidence="11" type="ORF">HBA54_24675</name>
</gene>
<dbReference type="InterPro" id="IPR011006">
    <property type="entry name" value="CheY-like_superfamily"/>
</dbReference>
<dbReference type="Gene3D" id="3.30.565.10">
    <property type="entry name" value="Histidine kinase-like ATPase, C-terminal domain"/>
    <property type="match status" value="1"/>
</dbReference>
<dbReference type="EMBL" id="JAAQPH010000026">
    <property type="protein sequence ID" value="NIA71795.1"/>
    <property type="molecule type" value="Genomic_DNA"/>
</dbReference>
<comment type="caution">
    <text evidence="11">The sequence shown here is derived from an EMBL/GenBank/DDBJ whole genome shotgun (WGS) entry which is preliminary data.</text>
</comment>
<evidence type="ECO:0000256" key="1">
    <source>
        <dbReference type="ARBA" id="ARBA00000085"/>
    </source>
</evidence>
<evidence type="ECO:0000256" key="2">
    <source>
        <dbReference type="ARBA" id="ARBA00012438"/>
    </source>
</evidence>
<dbReference type="InterPro" id="IPR005467">
    <property type="entry name" value="His_kinase_dom"/>
</dbReference>
<dbReference type="SMART" id="SM00091">
    <property type="entry name" value="PAS"/>
    <property type="match status" value="6"/>
</dbReference>
<dbReference type="GO" id="GO:0006355">
    <property type="term" value="P:regulation of DNA-templated transcription"/>
    <property type="evidence" value="ECO:0007669"/>
    <property type="project" value="InterPro"/>
</dbReference>
<evidence type="ECO:0000256" key="3">
    <source>
        <dbReference type="ARBA" id="ARBA00022553"/>
    </source>
</evidence>
<evidence type="ECO:0000259" key="7">
    <source>
        <dbReference type="PROSITE" id="PS50109"/>
    </source>
</evidence>
<feature type="domain" description="PAS" evidence="9">
    <location>
        <begin position="151"/>
        <end position="222"/>
    </location>
</feature>
<proteinExistence type="predicted"/>
<name>A0A967F2C0_9PROT</name>
<dbReference type="InterPro" id="IPR035965">
    <property type="entry name" value="PAS-like_dom_sf"/>
</dbReference>
<dbReference type="Gene3D" id="1.10.287.130">
    <property type="match status" value="1"/>
</dbReference>
<dbReference type="PANTHER" id="PTHR43304:SF1">
    <property type="entry name" value="PAC DOMAIN-CONTAINING PROTEIN"/>
    <property type="match status" value="1"/>
</dbReference>
<dbReference type="CDD" id="cd00156">
    <property type="entry name" value="REC"/>
    <property type="match status" value="1"/>
</dbReference>
<dbReference type="SMART" id="SM00387">
    <property type="entry name" value="HATPase_c"/>
    <property type="match status" value="1"/>
</dbReference>
<feature type="domain" description="Histidine kinase" evidence="7">
    <location>
        <begin position="803"/>
        <end position="1017"/>
    </location>
</feature>
<dbReference type="InterPro" id="IPR036890">
    <property type="entry name" value="HATPase_C_sf"/>
</dbReference>
<evidence type="ECO:0000259" key="10">
    <source>
        <dbReference type="PROSITE" id="PS50113"/>
    </source>
</evidence>
<dbReference type="InterPro" id="IPR013655">
    <property type="entry name" value="PAS_fold_3"/>
</dbReference>
<dbReference type="Pfam" id="PF08447">
    <property type="entry name" value="PAS_3"/>
    <property type="match status" value="1"/>
</dbReference>
<dbReference type="Gene3D" id="3.30.450.20">
    <property type="entry name" value="PAS domain"/>
    <property type="match status" value="6"/>
</dbReference>
<evidence type="ECO:0000259" key="8">
    <source>
        <dbReference type="PROSITE" id="PS50110"/>
    </source>
</evidence>
<protein>
    <recommendedName>
        <fullName evidence="2">histidine kinase</fullName>
        <ecNumber evidence="2">2.7.13.3</ecNumber>
    </recommendedName>
</protein>
<dbReference type="SMART" id="SM00086">
    <property type="entry name" value="PAC"/>
    <property type="match status" value="4"/>
</dbReference>
<dbReference type="SMART" id="SM00388">
    <property type="entry name" value="HisKA"/>
    <property type="match status" value="1"/>
</dbReference>
<dbReference type="InterPro" id="IPR052162">
    <property type="entry name" value="Sensor_kinase/Photoreceptor"/>
</dbReference>
<dbReference type="InterPro" id="IPR036097">
    <property type="entry name" value="HisK_dim/P_sf"/>
</dbReference>
<feature type="modified residue" description="4-aspartylphosphate" evidence="6">
    <location>
        <position position="1088"/>
    </location>
</feature>
<evidence type="ECO:0000259" key="9">
    <source>
        <dbReference type="PROSITE" id="PS50112"/>
    </source>
</evidence>
<dbReference type="SMART" id="SM00448">
    <property type="entry name" value="REC"/>
    <property type="match status" value="1"/>
</dbReference>
<dbReference type="InterPro" id="IPR003594">
    <property type="entry name" value="HATPase_dom"/>
</dbReference>
<dbReference type="NCBIfam" id="TIGR00229">
    <property type="entry name" value="sensory_box"/>
    <property type="match status" value="3"/>
</dbReference>
<dbReference type="CDD" id="cd00130">
    <property type="entry name" value="PAS"/>
    <property type="match status" value="2"/>
</dbReference>
<dbReference type="InterPro" id="IPR001789">
    <property type="entry name" value="Sig_transdc_resp-reg_receiver"/>
</dbReference>
<dbReference type="PRINTS" id="PR00344">
    <property type="entry name" value="BCTRLSENSOR"/>
</dbReference>
<keyword evidence="5" id="KW-0418">Kinase</keyword>
<feature type="domain" description="PAS" evidence="9">
    <location>
        <begin position="410"/>
        <end position="448"/>
    </location>
</feature>
<evidence type="ECO:0000313" key="11">
    <source>
        <dbReference type="EMBL" id="NIA71795.1"/>
    </source>
</evidence>
<dbReference type="Gene3D" id="3.40.50.2300">
    <property type="match status" value="1"/>
</dbReference>
<evidence type="ECO:0000256" key="5">
    <source>
        <dbReference type="ARBA" id="ARBA00022777"/>
    </source>
</evidence>
<comment type="catalytic activity">
    <reaction evidence="1">
        <text>ATP + protein L-histidine = ADP + protein N-phospho-L-histidine.</text>
        <dbReference type="EC" id="2.7.13.3"/>
    </reaction>
</comment>
<evidence type="ECO:0000313" key="12">
    <source>
        <dbReference type="Proteomes" id="UP000761264"/>
    </source>
</evidence>
<dbReference type="InterPro" id="IPR013767">
    <property type="entry name" value="PAS_fold"/>
</dbReference>
<dbReference type="InterPro" id="IPR000700">
    <property type="entry name" value="PAS-assoc_C"/>
</dbReference>
<dbReference type="PROSITE" id="PS50110">
    <property type="entry name" value="RESPONSE_REGULATORY"/>
    <property type="match status" value="1"/>
</dbReference>
<dbReference type="PROSITE" id="PS50109">
    <property type="entry name" value="HIS_KIN"/>
    <property type="match status" value="1"/>
</dbReference>
<dbReference type="InterPro" id="IPR004358">
    <property type="entry name" value="Sig_transdc_His_kin-like_C"/>
</dbReference>
<dbReference type="EC" id="2.7.13.3" evidence="2"/>
<dbReference type="SUPFAM" id="SSF55874">
    <property type="entry name" value="ATPase domain of HSP90 chaperone/DNA topoisomerase II/histidine kinase"/>
    <property type="match status" value="1"/>
</dbReference>
<sequence>MARATPESPLAFDLPGGAERQLLDLVAARLSVVLYRGQLAKGKLNLDFVSPGAEQQIGKSAEQLCGRENALAELIHPDDRVAYEEALAAVLESGAASVDYRVAVETGVYAWRRDEMSLAASSGKAASDPAINGCIVSIEQEKDTEPDPDALAAQRAAIIDQAAHPIVLSDREGRIAEINRAAVALFFADGQSSRDASRVSDLFDPDSRSSFLEAVDLLLQTAGEQAAGKTLTLIARHSDGRDLPVEVMLSVIDLGEDRAIVTELRDISERVTAEAAISHLWQLLQDAVESIPNGFAIYDVDDKLVLCNAAFSEIYDLTPQAMVGSSTYDNYCDVLPQLQSIDGEIIEGLSITPELWLSHVRQSESEPVEFQLKSGAWKQTTTHPIHGGGRVYVRTDITKLKEAEISLRKSEQQFRSLVENNPFPLWLTDVDTGIVLYHSPAAAALLGYDWPVTQHYKSERAYADPADRRHCTDELLAAGRLDGRETLFRKADGTVFWGAVFSRLCEHDGKTIAIGGVVDLTEQRDKETQLRQAQETLQDAVESLSEGFALYDAEDRLVTCNQRYREFNKLSNDVLEPGVRWADFIRTGAERGQYVGAEGRVEEWLEERRNLRLQFGTDLEFQQADGRWFQFTNQPTRQGGIVVTRTDITNRKEMERALRESENLVRSILEASPVPVAMTRASDGLIIYESPASRALFGQMQRSGEATYIADLYVDPRDRQRYLTLLRERRMLQGFEVELRKADGGHVWASLTASLIEYQGEEMIVASAYDQTERRAAETEMARHREALYQSEKLSALGSLLAGVAHELNNPLSVVVGHAQLLKETASDARIIERATKIGNAADRCSRIVKSFLAMARQRPPERRVVDLCDIVQATLDVTGYSLRTANIDIIVDIDPKVPPVWADPDQMNQVVTNLTVNAQQAMMEVRERPRELKITARYDNHRQEVVLEVADTGTGIPEEICSRVFEPFFTTKEIGEGTGIGLAVSHRIVEAHDGRIRVDSEVGRGSTFTVSLPASWEKTREPSSNKKTVAGCLGAKASILIIDDEPDVAQMLCDILATQGHRVETAESGEKALTMLDASSFDVILSDVRMPHLDGPSLYAALERRDPDLLKRTAFVSGDTLSPSARAFLKRVHRPFIEKPFTLEEVRDLVDRILGREQEQRSKAATAAVESDET</sequence>
<keyword evidence="4" id="KW-0808">Transferase</keyword>
<feature type="domain" description="Response regulatory" evidence="8">
    <location>
        <begin position="1039"/>
        <end position="1155"/>
    </location>
</feature>
<feature type="domain" description="PAC" evidence="10">
    <location>
        <begin position="733"/>
        <end position="783"/>
    </location>
</feature>
<dbReference type="Pfam" id="PF02518">
    <property type="entry name" value="HATPase_c"/>
    <property type="match status" value="1"/>
</dbReference>
<dbReference type="Proteomes" id="UP000761264">
    <property type="component" value="Unassembled WGS sequence"/>
</dbReference>
<feature type="domain" description="PAS" evidence="9">
    <location>
        <begin position="48"/>
        <end position="94"/>
    </location>
</feature>
<evidence type="ECO:0000256" key="4">
    <source>
        <dbReference type="ARBA" id="ARBA00022679"/>
    </source>
</evidence>
<dbReference type="PANTHER" id="PTHR43304">
    <property type="entry name" value="PHYTOCHROME-LIKE PROTEIN CPH1"/>
    <property type="match status" value="1"/>
</dbReference>
<dbReference type="InterPro" id="IPR003661">
    <property type="entry name" value="HisK_dim/P_dom"/>
</dbReference>
<dbReference type="InterPro" id="IPR000014">
    <property type="entry name" value="PAS"/>
</dbReference>
<dbReference type="RefSeq" id="WP_167229975.1">
    <property type="nucleotide sequence ID" value="NZ_JAAQPH010000026.1"/>
</dbReference>
<evidence type="ECO:0000256" key="6">
    <source>
        <dbReference type="PROSITE-ProRule" id="PRU00169"/>
    </source>
</evidence>
<dbReference type="Pfam" id="PF12860">
    <property type="entry name" value="PAS_7"/>
    <property type="match status" value="2"/>
</dbReference>
<dbReference type="PROSITE" id="PS50112">
    <property type="entry name" value="PAS"/>
    <property type="match status" value="3"/>
</dbReference>
<reference evidence="11" key="1">
    <citation type="submission" date="2020-03" db="EMBL/GenBank/DDBJ databases">
        <title>Genome of Pelagibius litoralis DSM 21314T.</title>
        <authorList>
            <person name="Wang G."/>
        </authorList>
    </citation>
    <scope>NUCLEOTIDE SEQUENCE</scope>
    <source>
        <strain evidence="11">DSM 21314</strain>
    </source>
</reference>
<dbReference type="InterPro" id="IPR001610">
    <property type="entry name" value="PAC"/>
</dbReference>
<dbReference type="AlphaFoldDB" id="A0A967F2C0"/>
<organism evidence="11 12">
    <name type="scientific">Pelagibius litoralis</name>
    <dbReference type="NCBI Taxonomy" id="374515"/>
    <lineage>
        <taxon>Bacteria</taxon>
        <taxon>Pseudomonadati</taxon>
        <taxon>Pseudomonadota</taxon>
        <taxon>Alphaproteobacteria</taxon>
        <taxon>Rhodospirillales</taxon>
        <taxon>Rhodovibrionaceae</taxon>
        <taxon>Pelagibius</taxon>
    </lineage>
</organism>
<dbReference type="Pfam" id="PF00989">
    <property type="entry name" value="PAS"/>
    <property type="match status" value="2"/>
</dbReference>